<evidence type="ECO:0000256" key="1">
    <source>
        <dbReference type="SAM" id="MobiDB-lite"/>
    </source>
</evidence>
<dbReference type="RefSeq" id="WP_089274285.1">
    <property type="nucleotide sequence ID" value="NZ_FZOC01000004.1"/>
</dbReference>
<dbReference type="EMBL" id="FZOC01000004">
    <property type="protein sequence ID" value="SNR96114.1"/>
    <property type="molecule type" value="Genomic_DNA"/>
</dbReference>
<protein>
    <submittedName>
        <fullName evidence="3">Uncharacterized protein</fullName>
    </submittedName>
</protein>
<evidence type="ECO:0000313" key="4">
    <source>
        <dbReference type="Proteomes" id="UP000198324"/>
    </source>
</evidence>
<feature type="compositionally biased region" description="Basic residues" evidence="1">
    <location>
        <begin position="59"/>
        <end position="68"/>
    </location>
</feature>
<accession>A0A239AM37</accession>
<keyword evidence="2" id="KW-0732">Signal</keyword>
<gene>
    <name evidence="3" type="ORF">SAMN04488503_2053</name>
</gene>
<evidence type="ECO:0000313" key="3">
    <source>
        <dbReference type="EMBL" id="SNR96114.1"/>
    </source>
</evidence>
<proteinExistence type="predicted"/>
<evidence type="ECO:0000256" key="2">
    <source>
        <dbReference type="SAM" id="SignalP"/>
    </source>
</evidence>
<dbReference type="Proteomes" id="UP000198324">
    <property type="component" value="Unassembled WGS sequence"/>
</dbReference>
<feature type="region of interest" description="Disordered" evidence="1">
    <location>
        <begin position="38"/>
        <end position="137"/>
    </location>
</feature>
<feature type="signal peptide" evidence="2">
    <location>
        <begin position="1"/>
        <end position="26"/>
    </location>
</feature>
<keyword evidence="4" id="KW-1185">Reference proteome</keyword>
<reference evidence="3 4" key="1">
    <citation type="submission" date="2017-06" db="EMBL/GenBank/DDBJ databases">
        <authorList>
            <person name="Kim H.J."/>
            <person name="Triplett B.A."/>
        </authorList>
    </citation>
    <scope>NUCLEOTIDE SEQUENCE [LARGE SCALE GENOMIC DNA]</scope>
    <source>
        <strain evidence="3 4">DSM 13116</strain>
    </source>
</reference>
<feature type="chain" id="PRO_5013280481" evidence="2">
    <location>
        <begin position="27"/>
        <end position="193"/>
    </location>
</feature>
<name>A0A239AM37_9BACT</name>
<sequence length="193" mass="20459">MKRLLRLDICLASCLALCLAFTGGLASRGLCGQVGGAPETPAKQPAKQPAKRTGDAASKRPKTTRKARTAQAGVSEAEALLGKRKLTRQDMASPFSATADYGPPAPERAEEDNATTRLDFDPAPKKGPFAKQQNDSPITLRFGSDKVVDPITGLEVNPKSDAAKNRDPAKSEIKGALEKVGGKAEVQVDIFKF</sequence>
<dbReference type="AlphaFoldDB" id="A0A239AM37"/>
<organism evidence="3 4">
    <name type="scientific">Humidesulfovibrio mexicanus</name>
    <dbReference type="NCBI Taxonomy" id="147047"/>
    <lineage>
        <taxon>Bacteria</taxon>
        <taxon>Pseudomonadati</taxon>
        <taxon>Thermodesulfobacteriota</taxon>
        <taxon>Desulfovibrionia</taxon>
        <taxon>Desulfovibrionales</taxon>
        <taxon>Desulfovibrionaceae</taxon>
        <taxon>Humidesulfovibrio</taxon>
    </lineage>
</organism>